<feature type="modified residue" description="N6-(pyridoxal phosphate)lysine" evidence="6 7">
    <location>
        <position position="41"/>
    </location>
</feature>
<evidence type="ECO:0000256" key="4">
    <source>
        <dbReference type="ARBA" id="ARBA00022898"/>
    </source>
</evidence>
<dbReference type="GO" id="GO:0030632">
    <property type="term" value="P:D-alanine biosynthetic process"/>
    <property type="evidence" value="ECO:0007669"/>
    <property type="project" value="UniProtKB-UniRule"/>
</dbReference>
<name>A0A5B9DMB0_9HYPH</name>
<evidence type="ECO:0000256" key="5">
    <source>
        <dbReference type="ARBA" id="ARBA00023235"/>
    </source>
</evidence>
<dbReference type="EC" id="5.1.1.1" evidence="3 6"/>
<dbReference type="NCBIfam" id="TIGR00492">
    <property type="entry name" value="alr"/>
    <property type="match status" value="1"/>
</dbReference>
<dbReference type="GO" id="GO:0005829">
    <property type="term" value="C:cytosol"/>
    <property type="evidence" value="ECO:0007669"/>
    <property type="project" value="TreeGrafter"/>
</dbReference>
<comment type="catalytic activity">
    <reaction evidence="1 6">
        <text>L-alanine = D-alanine</text>
        <dbReference type="Rhea" id="RHEA:20249"/>
        <dbReference type="ChEBI" id="CHEBI:57416"/>
        <dbReference type="ChEBI" id="CHEBI:57972"/>
        <dbReference type="EC" id="5.1.1.1"/>
    </reaction>
</comment>
<dbReference type="SMART" id="SM01005">
    <property type="entry name" value="Ala_racemase_C"/>
    <property type="match status" value="1"/>
</dbReference>
<dbReference type="RefSeq" id="WP_147655759.1">
    <property type="nucleotide sequence ID" value="NZ_BMFM01000001.1"/>
</dbReference>
<dbReference type="Gene3D" id="2.40.37.10">
    <property type="entry name" value="Lyase, Ornithine Decarboxylase, Chain A, domain 1"/>
    <property type="match status" value="1"/>
</dbReference>
<comment type="similarity">
    <text evidence="6">Belongs to the alanine racemase family.</text>
</comment>
<dbReference type="CDD" id="cd00430">
    <property type="entry name" value="PLPDE_III_AR"/>
    <property type="match status" value="1"/>
</dbReference>
<evidence type="ECO:0000256" key="8">
    <source>
        <dbReference type="PIRSR" id="PIRSR600821-52"/>
    </source>
</evidence>
<evidence type="ECO:0000256" key="6">
    <source>
        <dbReference type="HAMAP-Rule" id="MF_01201"/>
    </source>
</evidence>
<dbReference type="Pfam" id="PF00842">
    <property type="entry name" value="Ala_racemase_C"/>
    <property type="match status" value="1"/>
</dbReference>
<feature type="binding site" evidence="6 8">
    <location>
        <position position="139"/>
    </location>
    <ligand>
        <name>substrate</name>
    </ligand>
</feature>
<dbReference type="InterPro" id="IPR011079">
    <property type="entry name" value="Ala_racemase_C"/>
</dbReference>
<dbReference type="Gene3D" id="3.20.20.10">
    <property type="entry name" value="Alanine racemase"/>
    <property type="match status" value="1"/>
</dbReference>
<keyword evidence="5 6" id="KW-0413">Isomerase</keyword>
<comment type="cofactor">
    <cofactor evidence="2 6 7">
        <name>pyridoxal 5'-phosphate</name>
        <dbReference type="ChEBI" id="CHEBI:597326"/>
    </cofactor>
</comment>
<comment type="function">
    <text evidence="6">Catalyzes the interconversion of L-alanine and D-alanine. May also act on other amino acids.</text>
</comment>
<dbReference type="Proteomes" id="UP000321062">
    <property type="component" value="Chromosome"/>
</dbReference>
<organism evidence="9 10">
    <name type="scientific">Paradevosia tibetensis</name>
    <dbReference type="NCBI Taxonomy" id="1447062"/>
    <lineage>
        <taxon>Bacteria</taxon>
        <taxon>Pseudomonadati</taxon>
        <taxon>Pseudomonadota</taxon>
        <taxon>Alphaproteobacteria</taxon>
        <taxon>Hyphomicrobiales</taxon>
        <taxon>Devosiaceae</taxon>
        <taxon>Paradevosia</taxon>
    </lineage>
</organism>
<dbReference type="SUPFAM" id="SSF50621">
    <property type="entry name" value="Alanine racemase C-terminal domain-like"/>
    <property type="match status" value="1"/>
</dbReference>
<keyword evidence="4 6" id="KW-0663">Pyridoxal phosphate</keyword>
<dbReference type="GO" id="GO:0008784">
    <property type="term" value="F:alanine racemase activity"/>
    <property type="evidence" value="ECO:0007669"/>
    <property type="project" value="UniProtKB-UniRule"/>
</dbReference>
<evidence type="ECO:0000313" key="10">
    <source>
        <dbReference type="Proteomes" id="UP000321062"/>
    </source>
</evidence>
<dbReference type="InterPro" id="IPR000821">
    <property type="entry name" value="Ala_racemase"/>
</dbReference>
<keyword evidence="10" id="KW-1185">Reference proteome</keyword>
<evidence type="ECO:0000256" key="2">
    <source>
        <dbReference type="ARBA" id="ARBA00001933"/>
    </source>
</evidence>
<dbReference type="GO" id="GO:0030170">
    <property type="term" value="F:pyridoxal phosphate binding"/>
    <property type="evidence" value="ECO:0007669"/>
    <property type="project" value="UniProtKB-UniRule"/>
</dbReference>
<sequence length="377" mass="40433">MAMPPSPVTSGRLTIDLAALARNWRALDKVSAGALTGAVVKADAYGTGLEQSSRAFYAAGARFFFTATVDEAIALRATLPKAHIFVLGGLYPGAASLYVEHRLMPALCSLPMLEEWLAACVSRNEALPAALHFDTGMGRTGFRLNEASIVRRQIDSLGFAPQMIMSHLACADTPAHEKNRTQLALFQSVMAQFPNVPASLANSAGLMTGRDYHFQMVRPGIALYGGRAVSGRRNPMSQAVTLEVPILQVKEARTGETIGYGAAYNLNRDSRIAVLGMGYADGFFRSLSGTNSRPGGKVAYRGKVLPIIGRISMDLAVADITDLGHDLPLPGEMMEVLGPSITVDDQADIAGTIGYEILTSLRLGRFTRHYVGMPEEE</sequence>
<evidence type="ECO:0000313" key="9">
    <source>
        <dbReference type="EMBL" id="QEE20233.1"/>
    </source>
</evidence>
<dbReference type="Pfam" id="PF01168">
    <property type="entry name" value="Ala_racemase_N"/>
    <property type="match status" value="1"/>
</dbReference>
<proteinExistence type="inferred from homology"/>
<feature type="active site" description="Proton acceptor; specific for D-alanine" evidence="6">
    <location>
        <position position="41"/>
    </location>
</feature>
<dbReference type="InterPro" id="IPR001608">
    <property type="entry name" value="Ala_racemase_N"/>
</dbReference>
<dbReference type="PANTHER" id="PTHR30511">
    <property type="entry name" value="ALANINE RACEMASE"/>
    <property type="match status" value="1"/>
</dbReference>
<dbReference type="EMBL" id="CP041690">
    <property type="protein sequence ID" value="QEE20233.1"/>
    <property type="molecule type" value="Genomic_DNA"/>
</dbReference>
<protein>
    <recommendedName>
        <fullName evidence="3 6">Alanine racemase</fullName>
        <ecNumber evidence="3 6">5.1.1.1</ecNumber>
    </recommendedName>
</protein>
<dbReference type="KEGG" id="yti:FNA67_08610"/>
<gene>
    <name evidence="9" type="primary">alr</name>
    <name evidence="9" type="ORF">FNA67_08610</name>
</gene>
<dbReference type="UniPathway" id="UPA00042">
    <property type="reaction ID" value="UER00497"/>
</dbReference>
<feature type="binding site" evidence="6 8">
    <location>
        <position position="313"/>
    </location>
    <ligand>
        <name>substrate</name>
    </ligand>
</feature>
<dbReference type="AlphaFoldDB" id="A0A5B9DMB0"/>
<reference evidence="9 10" key="1">
    <citation type="journal article" date="2015" name="Int. J. Syst. Evol. Microbiol.">
        <title>Youhaiella tibetensis gen. nov., sp. nov., isolated from subsurface sediment.</title>
        <authorList>
            <person name="Wang Y.X."/>
            <person name="Huang F.Q."/>
            <person name="Nogi Y."/>
            <person name="Pang S.J."/>
            <person name="Wang P.K."/>
            <person name="Lv J."/>
        </authorList>
    </citation>
    <scope>NUCLEOTIDE SEQUENCE [LARGE SCALE GENOMIC DNA]</scope>
    <source>
        <strain evidence="10">fig4</strain>
    </source>
</reference>
<dbReference type="PRINTS" id="PR00992">
    <property type="entry name" value="ALARACEMASE"/>
</dbReference>
<dbReference type="OrthoDB" id="9813814at2"/>
<dbReference type="HAMAP" id="MF_01201">
    <property type="entry name" value="Ala_racemase"/>
    <property type="match status" value="1"/>
</dbReference>
<evidence type="ECO:0000256" key="1">
    <source>
        <dbReference type="ARBA" id="ARBA00000316"/>
    </source>
</evidence>
<evidence type="ECO:0000256" key="7">
    <source>
        <dbReference type="PIRSR" id="PIRSR600821-50"/>
    </source>
</evidence>
<accession>A0A5B9DMB0</accession>
<dbReference type="InterPro" id="IPR009006">
    <property type="entry name" value="Ala_racemase/Decarboxylase_C"/>
</dbReference>
<evidence type="ECO:0000256" key="3">
    <source>
        <dbReference type="ARBA" id="ARBA00013089"/>
    </source>
</evidence>
<dbReference type="SUPFAM" id="SSF51419">
    <property type="entry name" value="PLP-binding barrel"/>
    <property type="match status" value="1"/>
</dbReference>
<dbReference type="PANTHER" id="PTHR30511:SF0">
    <property type="entry name" value="ALANINE RACEMASE, CATABOLIC-RELATED"/>
    <property type="match status" value="1"/>
</dbReference>
<comment type="pathway">
    <text evidence="6">Amino-acid biosynthesis; D-alanine biosynthesis; D-alanine from L-alanine: step 1/1.</text>
</comment>
<dbReference type="InterPro" id="IPR029066">
    <property type="entry name" value="PLP-binding_barrel"/>
</dbReference>
<feature type="active site" description="Proton acceptor; specific for L-alanine" evidence="6">
    <location>
        <position position="260"/>
    </location>
</feature>